<comment type="caution">
    <text evidence="1">The sequence shown here is derived from an EMBL/GenBank/DDBJ whole genome shotgun (WGS) entry which is preliminary data.</text>
</comment>
<dbReference type="EMBL" id="BART01013881">
    <property type="protein sequence ID" value="GAG82260.1"/>
    <property type="molecule type" value="Genomic_DNA"/>
</dbReference>
<reference evidence="1" key="1">
    <citation type="journal article" date="2014" name="Front. Microbiol.">
        <title>High frequency of phylogenetically diverse reductive dehalogenase-homologous genes in deep subseafloor sedimentary metagenomes.</title>
        <authorList>
            <person name="Kawai M."/>
            <person name="Futagami T."/>
            <person name="Toyoda A."/>
            <person name="Takaki Y."/>
            <person name="Nishi S."/>
            <person name="Hori S."/>
            <person name="Arai W."/>
            <person name="Tsubouchi T."/>
            <person name="Morono Y."/>
            <person name="Uchiyama I."/>
            <person name="Ito T."/>
            <person name="Fujiyama A."/>
            <person name="Inagaki F."/>
            <person name="Takami H."/>
        </authorList>
    </citation>
    <scope>NUCLEOTIDE SEQUENCE</scope>
    <source>
        <strain evidence="1">Expedition CK06-06</strain>
    </source>
</reference>
<organism evidence="1">
    <name type="scientific">marine sediment metagenome</name>
    <dbReference type="NCBI Taxonomy" id="412755"/>
    <lineage>
        <taxon>unclassified sequences</taxon>
        <taxon>metagenomes</taxon>
        <taxon>ecological metagenomes</taxon>
    </lineage>
</organism>
<protein>
    <submittedName>
        <fullName evidence="1">Uncharacterized protein</fullName>
    </submittedName>
</protein>
<feature type="non-terminal residue" evidence="1">
    <location>
        <position position="57"/>
    </location>
</feature>
<evidence type="ECO:0000313" key="1">
    <source>
        <dbReference type="EMBL" id="GAG82260.1"/>
    </source>
</evidence>
<gene>
    <name evidence="1" type="ORF">S01H4_28099</name>
</gene>
<sequence>MIVITQWGSPPEDVFGTVLGASSPRKRDGLENTPPYPSSYTQIIKNFFYLTTVSPLH</sequence>
<accession>X1AI05</accession>
<dbReference type="AlphaFoldDB" id="X1AI05"/>
<name>X1AI05_9ZZZZ</name>
<proteinExistence type="predicted"/>